<dbReference type="Gene3D" id="3.30.420.10">
    <property type="entry name" value="Ribonuclease H-like superfamily/Ribonuclease H"/>
    <property type="match status" value="1"/>
</dbReference>
<dbReference type="SUPFAM" id="SSF53098">
    <property type="entry name" value="Ribonuclease H-like"/>
    <property type="match status" value="1"/>
</dbReference>
<organism evidence="2 3">
    <name type="scientific">Leucocoprinus leucothites</name>
    <dbReference type="NCBI Taxonomy" id="201217"/>
    <lineage>
        <taxon>Eukaryota</taxon>
        <taxon>Fungi</taxon>
        <taxon>Dikarya</taxon>
        <taxon>Basidiomycota</taxon>
        <taxon>Agaricomycotina</taxon>
        <taxon>Agaricomycetes</taxon>
        <taxon>Agaricomycetidae</taxon>
        <taxon>Agaricales</taxon>
        <taxon>Agaricineae</taxon>
        <taxon>Agaricaceae</taxon>
        <taxon>Leucocoprinus</taxon>
    </lineage>
</organism>
<accession>A0A8H5D9Q0</accession>
<dbReference type="EMBL" id="JAACJO010000008">
    <property type="protein sequence ID" value="KAF5354862.1"/>
    <property type="molecule type" value="Genomic_DNA"/>
</dbReference>
<feature type="domain" description="Exonuclease" evidence="1">
    <location>
        <begin position="79"/>
        <end position="137"/>
    </location>
</feature>
<keyword evidence="3" id="KW-1185">Reference proteome</keyword>
<dbReference type="GO" id="GO:0003676">
    <property type="term" value="F:nucleic acid binding"/>
    <property type="evidence" value="ECO:0007669"/>
    <property type="project" value="InterPro"/>
</dbReference>
<protein>
    <recommendedName>
        <fullName evidence="1">Exonuclease domain-containing protein</fullName>
    </recommendedName>
</protein>
<dbReference type="Pfam" id="PF00929">
    <property type="entry name" value="RNase_T"/>
    <property type="match status" value="1"/>
</dbReference>
<dbReference type="AlphaFoldDB" id="A0A8H5D9Q0"/>
<dbReference type="InterPro" id="IPR036397">
    <property type="entry name" value="RNaseH_sf"/>
</dbReference>
<dbReference type="OrthoDB" id="270189at2759"/>
<evidence type="ECO:0000313" key="2">
    <source>
        <dbReference type="EMBL" id="KAF5354862.1"/>
    </source>
</evidence>
<evidence type="ECO:0000313" key="3">
    <source>
        <dbReference type="Proteomes" id="UP000559027"/>
    </source>
</evidence>
<proteinExistence type="predicted"/>
<dbReference type="Proteomes" id="UP000559027">
    <property type="component" value="Unassembled WGS sequence"/>
</dbReference>
<dbReference type="InterPro" id="IPR013520">
    <property type="entry name" value="Ribonucl_H"/>
</dbReference>
<evidence type="ECO:0000259" key="1">
    <source>
        <dbReference type="Pfam" id="PF00929"/>
    </source>
</evidence>
<comment type="caution">
    <text evidence="2">The sequence shown here is derived from an EMBL/GenBank/DDBJ whole genome shotgun (WGS) entry which is preliminary data.</text>
</comment>
<dbReference type="InterPro" id="IPR012337">
    <property type="entry name" value="RNaseH-like_sf"/>
</dbReference>
<name>A0A8H5D9Q0_9AGAR</name>
<sequence length="178" mass="20547">MCKKLFACACNRLHWNTITGVISENPGPKALQRMRFPLSILYRSLRFQSRSYSYNNNRFRPLRYEMSVKPLDFYAGPLVWIDCEMTGLDPRKDKILEIAVLITNGNLELVDDGIQYIIKTEKEVLDGMDGWCTNQHGQVFSETFYAFPSVTNFKNTSLASRKPALNPLTHENMLLPKF</sequence>
<gene>
    <name evidence="2" type="ORF">D9756_005441</name>
</gene>
<reference evidence="2 3" key="1">
    <citation type="journal article" date="2020" name="ISME J.">
        <title>Uncovering the hidden diversity of litter-decomposition mechanisms in mushroom-forming fungi.</title>
        <authorList>
            <person name="Floudas D."/>
            <person name="Bentzer J."/>
            <person name="Ahren D."/>
            <person name="Johansson T."/>
            <person name="Persson P."/>
            <person name="Tunlid A."/>
        </authorList>
    </citation>
    <scope>NUCLEOTIDE SEQUENCE [LARGE SCALE GENOMIC DNA]</scope>
    <source>
        <strain evidence="2 3">CBS 146.42</strain>
    </source>
</reference>